<feature type="transmembrane region" description="Helical" evidence="1">
    <location>
        <begin position="57"/>
        <end position="77"/>
    </location>
</feature>
<dbReference type="InterPro" id="IPR007349">
    <property type="entry name" value="DUF418"/>
</dbReference>
<keyword evidence="1" id="KW-0472">Membrane</keyword>
<dbReference type="EMBL" id="FOPJ01000002">
    <property type="protein sequence ID" value="SFG28354.1"/>
    <property type="molecule type" value="Genomic_DNA"/>
</dbReference>
<feature type="transmembrane region" description="Helical" evidence="1">
    <location>
        <begin position="89"/>
        <end position="106"/>
    </location>
</feature>
<gene>
    <name evidence="3" type="ORF">SAMN05660282_00482</name>
</gene>
<dbReference type="STRING" id="185761.SAMN05660282_00482"/>
<dbReference type="AlphaFoldDB" id="A0A1I2QIY3"/>
<evidence type="ECO:0000259" key="2">
    <source>
        <dbReference type="Pfam" id="PF04235"/>
    </source>
</evidence>
<accession>A0A1I2QIY3</accession>
<evidence type="ECO:0000313" key="3">
    <source>
        <dbReference type="EMBL" id="SFG28354.1"/>
    </source>
</evidence>
<reference evidence="3 4" key="1">
    <citation type="submission" date="2016-10" db="EMBL/GenBank/DDBJ databases">
        <authorList>
            <person name="de Groot N.N."/>
        </authorList>
    </citation>
    <scope>NUCLEOTIDE SEQUENCE [LARGE SCALE GENOMIC DNA]</scope>
    <source>
        <strain>J11</strain>
        <strain evidence="4">PG 39</strain>
    </source>
</reference>
<organism evidence="3 4">
    <name type="scientific">Corynebacterium spheniscorum</name>
    <dbReference type="NCBI Taxonomy" id="185761"/>
    <lineage>
        <taxon>Bacteria</taxon>
        <taxon>Bacillati</taxon>
        <taxon>Actinomycetota</taxon>
        <taxon>Actinomycetes</taxon>
        <taxon>Mycobacteriales</taxon>
        <taxon>Corynebacteriaceae</taxon>
        <taxon>Corynebacterium</taxon>
    </lineage>
</organism>
<feature type="transmembrane region" description="Helical" evidence="1">
    <location>
        <begin position="21"/>
        <end position="45"/>
    </location>
</feature>
<evidence type="ECO:0000256" key="1">
    <source>
        <dbReference type="SAM" id="Phobius"/>
    </source>
</evidence>
<feature type="transmembrane region" description="Helical" evidence="1">
    <location>
        <begin position="161"/>
        <end position="178"/>
    </location>
</feature>
<proteinExistence type="predicted"/>
<feature type="transmembrane region" description="Helical" evidence="1">
    <location>
        <begin position="136"/>
        <end position="155"/>
    </location>
</feature>
<protein>
    <submittedName>
        <fullName evidence="3">Uncharacterized membrane protein YeiB</fullName>
    </submittedName>
</protein>
<sequence length="359" mass="38730">MLLSFLVTTPLARSSQQSRIIGLDIARGLAIIGMITAHIGPFGFLGAKNPTDGYPSALFAVLAGVSMSIMASGGLKRGGKAISISRKQLILRGVLLTGLAICLGLVQQSIAVVLFEISLTFMLLWWMPAVRTRWQITTVALLLLGSSVMALLSFPEQPYPLIGWVAYGAVGALLHRTFIHTQPRIHLGVGLIGIAVAVLGLWVRVGDEDPATKTHLWLASTAPHSGGVFDLFFSLGAALGVLGLSLYISHNPRVLLRPLQAMGSMALTAYLVHILSAGPLLDHEVAQYNKEQEQLYHAGAPQVPGKTDAELYSHPLLWVGTIGGLLVFAPLWKQRFRRGPAEWAMYRSIEAIVPRSPKE</sequence>
<feature type="domain" description="DUF418" evidence="2">
    <location>
        <begin position="191"/>
        <end position="275"/>
    </location>
</feature>
<feature type="transmembrane region" description="Helical" evidence="1">
    <location>
        <begin position="185"/>
        <end position="205"/>
    </location>
</feature>
<name>A0A1I2QIY3_9CORY</name>
<feature type="transmembrane region" description="Helical" evidence="1">
    <location>
        <begin position="261"/>
        <end position="281"/>
    </location>
</feature>
<feature type="transmembrane region" description="Helical" evidence="1">
    <location>
        <begin position="315"/>
        <end position="332"/>
    </location>
</feature>
<keyword evidence="1" id="KW-0812">Transmembrane</keyword>
<feature type="transmembrane region" description="Helical" evidence="1">
    <location>
        <begin position="225"/>
        <end position="249"/>
    </location>
</feature>
<dbReference type="Pfam" id="PF04235">
    <property type="entry name" value="DUF418"/>
    <property type="match status" value="1"/>
</dbReference>
<keyword evidence="1" id="KW-1133">Transmembrane helix</keyword>
<feature type="transmembrane region" description="Helical" evidence="1">
    <location>
        <begin position="112"/>
        <end position="129"/>
    </location>
</feature>
<evidence type="ECO:0000313" key="4">
    <source>
        <dbReference type="Proteomes" id="UP000199065"/>
    </source>
</evidence>
<keyword evidence="4" id="KW-1185">Reference proteome</keyword>
<dbReference type="Proteomes" id="UP000199065">
    <property type="component" value="Unassembled WGS sequence"/>
</dbReference>